<keyword evidence="6 7" id="KW-0472">Membrane</keyword>
<dbReference type="GO" id="GO:0016020">
    <property type="term" value="C:membrane"/>
    <property type="evidence" value="ECO:0007669"/>
    <property type="project" value="UniProtKB-SubCell"/>
</dbReference>
<evidence type="ECO:0000256" key="6">
    <source>
        <dbReference type="ARBA" id="ARBA00023136"/>
    </source>
</evidence>
<dbReference type="Proteomes" id="UP001255856">
    <property type="component" value="Unassembled WGS sequence"/>
</dbReference>
<feature type="transmembrane region" description="Helical" evidence="7">
    <location>
        <begin position="183"/>
        <end position="206"/>
    </location>
</feature>
<keyword evidence="4" id="KW-0029">Amino-acid transport</keyword>
<feature type="transmembrane region" description="Helical" evidence="7">
    <location>
        <begin position="68"/>
        <end position="94"/>
    </location>
</feature>
<dbReference type="GO" id="GO:0006865">
    <property type="term" value="P:amino acid transport"/>
    <property type="evidence" value="ECO:0007669"/>
    <property type="project" value="UniProtKB-KW"/>
</dbReference>
<gene>
    <name evidence="9" type="ORF">QBZ16_004024</name>
</gene>
<protein>
    <recommendedName>
        <fullName evidence="8">Amino acid transporter transmembrane domain-containing protein</fullName>
    </recommendedName>
</protein>
<evidence type="ECO:0000256" key="4">
    <source>
        <dbReference type="ARBA" id="ARBA00022970"/>
    </source>
</evidence>
<dbReference type="AlphaFoldDB" id="A0AAD9IGT1"/>
<accession>A0AAD9IGT1</accession>
<evidence type="ECO:0000256" key="2">
    <source>
        <dbReference type="ARBA" id="ARBA00022448"/>
    </source>
</evidence>
<dbReference type="Pfam" id="PF01490">
    <property type="entry name" value="Aa_trans"/>
    <property type="match status" value="1"/>
</dbReference>
<comment type="subcellular location">
    <subcellularLocation>
        <location evidence="1">Membrane</location>
    </subcellularLocation>
</comment>
<comment type="caution">
    <text evidence="9">The sequence shown here is derived from an EMBL/GenBank/DDBJ whole genome shotgun (WGS) entry which is preliminary data.</text>
</comment>
<name>A0AAD9IGT1_PROWI</name>
<dbReference type="EMBL" id="JASFZW010000005">
    <property type="protein sequence ID" value="KAK2078156.1"/>
    <property type="molecule type" value="Genomic_DNA"/>
</dbReference>
<evidence type="ECO:0000256" key="5">
    <source>
        <dbReference type="ARBA" id="ARBA00022989"/>
    </source>
</evidence>
<feature type="domain" description="Amino acid transporter transmembrane" evidence="8">
    <location>
        <begin position="37"/>
        <end position="426"/>
    </location>
</feature>
<keyword evidence="5 7" id="KW-1133">Transmembrane helix</keyword>
<keyword evidence="10" id="KW-1185">Reference proteome</keyword>
<evidence type="ECO:0000256" key="1">
    <source>
        <dbReference type="ARBA" id="ARBA00004370"/>
    </source>
</evidence>
<proteinExistence type="predicted"/>
<feature type="transmembrane region" description="Helical" evidence="7">
    <location>
        <begin position="255"/>
        <end position="278"/>
    </location>
</feature>
<dbReference type="InterPro" id="IPR013057">
    <property type="entry name" value="AA_transpt_TM"/>
</dbReference>
<feature type="transmembrane region" description="Helical" evidence="7">
    <location>
        <begin position="40"/>
        <end position="62"/>
    </location>
</feature>
<feature type="transmembrane region" description="Helical" evidence="7">
    <location>
        <begin position="404"/>
        <end position="428"/>
    </location>
</feature>
<feature type="transmembrane region" description="Helical" evidence="7">
    <location>
        <begin position="347"/>
        <end position="367"/>
    </location>
</feature>
<dbReference type="PANTHER" id="PTHR48017">
    <property type="entry name" value="OS05G0424000 PROTEIN-RELATED"/>
    <property type="match status" value="1"/>
</dbReference>
<feature type="transmembrane region" description="Helical" evidence="7">
    <location>
        <begin position="160"/>
        <end position="177"/>
    </location>
</feature>
<keyword evidence="2" id="KW-0813">Transport</keyword>
<evidence type="ECO:0000313" key="9">
    <source>
        <dbReference type="EMBL" id="KAK2078156.1"/>
    </source>
</evidence>
<feature type="transmembrane region" description="Helical" evidence="7">
    <location>
        <begin position="227"/>
        <end position="249"/>
    </location>
</feature>
<keyword evidence="3 7" id="KW-0812">Transmembrane</keyword>
<evidence type="ECO:0000259" key="8">
    <source>
        <dbReference type="Pfam" id="PF01490"/>
    </source>
</evidence>
<evidence type="ECO:0000256" key="3">
    <source>
        <dbReference type="ARBA" id="ARBA00022692"/>
    </source>
</evidence>
<reference evidence="9" key="1">
    <citation type="submission" date="2021-01" db="EMBL/GenBank/DDBJ databases">
        <authorList>
            <person name="Eckstrom K.M.E."/>
        </authorList>
    </citation>
    <scope>NUCLEOTIDE SEQUENCE</scope>
    <source>
        <strain evidence="9">UVCC 0001</strain>
    </source>
</reference>
<feature type="transmembrane region" description="Helical" evidence="7">
    <location>
        <begin position="373"/>
        <end position="392"/>
    </location>
</feature>
<sequence length="439" mass="47801">MKAMDVEGSPAKGDVEASVKSVGAGEVTPDLYENERHGSWVTGVFHIITAVVAGVLSLSYSIAQMGWIGGLLTLLAFAAITWYTTFLLSEACIVNGVRQRTYMSAVRTIMGDVHCRILATVQYFNLFLTAIAYNITGATSMQNVAETYCNADGSGCMTKYWVFCIIFGGIQLVLSQLPNMDSLWIVSAIGMLSSFFYSFVALALAIKQGNSHTSDLSGTQYDSSSDKMFAVFNAMGAIVFAYSFSFIMVEIADTAVSVSMVIITGFYVAVAVSGYAAFGNDVCGNIITCFVGSDNPVGLIRATNIFVLIHMLPAYQVFSQPLFEFLQSKITGVKGVPQWVASISFRIVFRSFYVVFVAFIAVCLPFFSDIVGLIGAIGFWPATVFYPIEMYIRYKKPGRTAYWLLEALNVFCFIITILAIAGSIQLIVVDSGDYEVFGN</sequence>
<evidence type="ECO:0000313" key="10">
    <source>
        <dbReference type="Proteomes" id="UP001255856"/>
    </source>
</evidence>
<evidence type="ECO:0000256" key="7">
    <source>
        <dbReference type="SAM" id="Phobius"/>
    </source>
</evidence>
<organism evidence="9 10">
    <name type="scientific">Prototheca wickerhamii</name>
    <dbReference type="NCBI Taxonomy" id="3111"/>
    <lineage>
        <taxon>Eukaryota</taxon>
        <taxon>Viridiplantae</taxon>
        <taxon>Chlorophyta</taxon>
        <taxon>core chlorophytes</taxon>
        <taxon>Trebouxiophyceae</taxon>
        <taxon>Chlorellales</taxon>
        <taxon>Chlorellaceae</taxon>
        <taxon>Prototheca</taxon>
    </lineage>
</organism>